<dbReference type="OMA" id="FFEPQPM"/>
<evidence type="ECO:0000256" key="2">
    <source>
        <dbReference type="SAM" id="MobiDB-lite"/>
    </source>
</evidence>
<feature type="region of interest" description="Disordered" evidence="2">
    <location>
        <begin position="304"/>
        <end position="327"/>
    </location>
</feature>
<keyword evidence="1" id="KW-0862">Zinc</keyword>
<dbReference type="STRING" id="4097.A0A1S4CQ95"/>
<organism evidence="4">
    <name type="scientific">Nicotiana tabacum</name>
    <name type="common">Common tobacco</name>
    <dbReference type="NCBI Taxonomy" id="4097"/>
    <lineage>
        <taxon>Eukaryota</taxon>
        <taxon>Viridiplantae</taxon>
        <taxon>Streptophyta</taxon>
        <taxon>Embryophyta</taxon>
        <taxon>Tracheophyta</taxon>
        <taxon>Spermatophyta</taxon>
        <taxon>Magnoliopsida</taxon>
        <taxon>eudicotyledons</taxon>
        <taxon>Gunneridae</taxon>
        <taxon>Pentapetalae</taxon>
        <taxon>asterids</taxon>
        <taxon>lamiids</taxon>
        <taxon>Solanales</taxon>
        <taxon>Solanaceae</taxon>
        <taxon>Nicotianoideae</taxon>
        <taxon>Nicotianeae</taxon>
        <taxon>Nicotiana</taxon>
    </lineage>
</organism>
<protein>
    <submittedName>
        <fullName evidence="4">Predicted GPI-anchored protein 58</fullName>
    </submittedName>
</protein>
<keyword evidence="1" id="KW-0479">Metal-binding</keyword>
<sequence length="342" mass="36583">MADETNNYNTTSQGPIVVYRCDNCRKLFSSSQALAGHQHLHKVQGTWVKSHHHKFLLPPHYLPDLNRFIARNNKSITVRNRGRGKPRTFFEPQPMVQEPLAVAPAPAVATPLLAQALVPAPTPVVPHRGRPVIQPQPTVQVPLAAPVPAPATSLLDQAPALPLAAAPAPATPLLAQVPAPALQLAVAPAPATPLLAQAPVARCRGRPRSIIRPQPMAEAPLAAAPTPATPLLVQAPAPAPVARPRGRPRSIIRSQPMVQVPLAAAPAPATPLLVQGPDPIARLENQLALFQNRLNYFKGVAARREESTHSSTGSTNTITVDKTNGKKKVEEKVEELDLELRL</sequence>
<name>A0A1S4CQ95_TOBAC</name>
<dbReference type="OrthoDB" id="1325365at2759"/>
<reference evidence="4" key="1">
    <citation type="submission" date="2025-08" db="UniProtKB">
        <authorList>
            <consortium name="RefSeq"/>
        </authorList>
    </citation>
    <scope>IDENTIFICATION</scope>
</reference>
<feature type="domain" description="C2H2-type" evidence="3">
    <location>
        <begin position="19"/>
        <end position="46"/>
    </location>
</feature>
<dbReference type="PROSITE" id="PS00028">
    <property type="entry name" value="ZINC_FINGER_C2H2_1"/>
    <property type="match status" value="1"/>
</dbReference>
<evidence type="ECO:0000256" key="1">
    <source>
        <dbReference type="PROSITE-ProRule" id="PRU00042"/>
    </source>
</evidence>
<gene>
    <name evidence="4" type="primary">LOC107821506</name>
</gene>
<dbReference type="InterPro" id="IPR013087">
    <property type="entry name" value="Znf_C2H2_type"/>
</dbReference>
<dbReference type="AlphaFoldDB" id="A0A1S4CQ95"/>
<dbReference type="GO" id="GO:0008270">
    <property type="term" value="F:zinc ion binding"/>
    <property type="evidence" value="ECO:0007669"/>
    <property type="project" value="UniProtKB-KW"/>
</dbReference>
<dbReference type="SUPFAM" id="SSF57667">
    <property type="entry name" value="beta-beta-alpha zinc fingers"/>
    <property type="match status" value="1"/>
</dbReference>
<evidence type="ECO:0000313" key="4">
    <source>
        <dbReference type="RefSeq" id="XP_016503427.1"/>
    </source>
</evidence>
<dbReference type="RefSeq" id="XP_016503427.1">
    <property type="nucleotide sequence ID" value="XM_016647941.1"/>
</dbReference>
<accession>A0A1S4CQ95</accession>
<proteinExistence type="predicted"/>
<evidence type="ECO:0000259" key="3">
    <source>
        <dbReference type="PROSITE" id="PS50157"/>
    </source>
</evidence>
<keyword evidence="1" id="KW-0863">Zinc-finger</keyword>
<dbReference type="KEGG" id="nta:107821506"/>
<feature type="compositionally biased region" description="Polar residues" evidence="2">
    <location>
        <begin position="309"/>
        <end position="322"/>
    </location>
</feature>
<dbReference type="InterPro" id="IPR036236">
    <property type="entry name" value="Znf_C2H2_sf"/>
</dbReference>
<dbReference type="PaxDb" id="4097-A0A1S4CQ95"/>
<dbReference type="PROSITE" id="PS50157">
    <property type="entry name" value="ZINC_FINGER_C2H2_2"/>
    <property type="match status" value="1"/>
</dbReference>